<dbReference type="GO" id="GO:0016787">
    <property type="term" value="F:hydrolase activity"/>
    <property type="evidence" value="ECO:0007669"/>
    <property type="project" value="UniProtKB-KW"/>
</dbReference>
<dbReference type="OrthoDB" id="4849794at2759"/>
<dbReference type="Pfam" id="PF15979">
    <property type="entry name" value="Glyco_hydro_115"/>
    <property type="match status" value="1"/>
</dbReference>
<organism evidence="4 5">
    <name type="scientific">Colletotrichum sublineola</name>
    <name type="common">Sorghum anthracnose fungus</name>
    <dbReference type="NCBI Taxonomy" id="1173701"/>
    <lineage>
        <taxon>Eukaryota</taxon>
        <taxon>Fungi</taxon>
        <taxon>Dikarya</taxon>
        <taxon>Ascomycota</taxon>
        <taxon>Pezizomycotina</taxon>
        <taxon>Sordariomycetes</taxon>
        <taxon>Hypocreomycetidae</taxon>
        <taxon>Glomerellales</taxon>
        <taxon>Glomerellaceae</taxon>
        <taxon>Colletotrichum</taxon>
        <taxon>Colletotrichum graminicola species complex</taxon>
    </lineage>
</organism>
<dbReference type="AlphaFoldDB" id="A0A066XM96"/>
<dbReference type="InterPro" id="IPR042301">
    <property type="entry name" value="GH115_sf"/>
</dbReference>
<dbReference type="InterPro" id="IPR031924">
    <property type="entry name" value="GH115"/>
</dbReference>
<proteinExistence type="predicted"/>
<feature type="region of interest" description="Disordered" evidence="2">
    <location>
        <begin position="671"/>
        <end position="691"/>
    </location>
</feature>
<dbReference type="InterPro" id="IPR029018">
    <property type="entry name" value="Hex-like_dom2"/>
</dbReference>
<dbReference type="HOGENOM" id="CLU_004852_0_0_1"/>
<dbReference type="STRING" id="1173701.A0A066XM96"/>
<accession>A0A066XM96</accession>
<feature type="domain" description="Gylcosyl hydrolase 115 C-terminal" evidence="3">
    <location>
        <begin position="795"/>
        <end position="956"/>
    </location>
</feature>
<dbReference type="OMA" id="GKVWHQL"/>
<dbReference type="Gene3D" id="3.30.379.10">
    <property type="entry name" value="Chitobiase/beta-hexosaminidase domain 2-like"/>
    <property type="match status" value="1"/>
</dbReference>
<reference evidence="5" key="1">
    <citation type="journal article" date="2014" name="Genome Announc.">
        <title>Draft genome sequence of Colletotrichum sublineola, a destructive pathogen of cultivated sorghum.</title>
        <authorList>
            <person name="Baroncelli R."/>
            <person name="Sanz-Martin J.M."/>
            <person name="Rech G.E."/>
            <person name="Sukno S.A."/>
            <person name="Thon M.R."/>
        </authorList>
    </citation>
    <scope>NUCLEOTIDE SEQUENCE [LARGE SCALE GENOMIC DNA]</scope>
    <source>
        <strain evidence="5">TX430BB</strain>
    </source>
</reference>
<evidence type="ECO:0000259" key="3">
    <source>
        <dbReference type="Pfam" id="PF17829"/>
    </source>
</evidence>
<dbReference type="Gene3D" id="2.60.120.1620">
    <property type="match status" value="1"/>
</dbReference>
<dbReference type="InterPro" id="IPR041437">
    <property type="entry name" value="GH115_C"/>
</dbReference>
<dbReference type="Gene3D" id="1.20.58.2150">
    <property type="match status" value="1"/>
</dbReference>
<evidence type="ECO:0000256" key="2">
    <source>
        <dbReference type="SAM" id="MobiDB-lite"/>
    </source>
</evidence>
<sequence>MFEKAIVTFSPGEGAATLSLVGATIVVDESDPIGIHIAARNLAEDFGRVTRSDASEVTVVKCGQHNVPPDTIAAIIIGCVQSSQLIQQLEKEGKLDARTIHGKWESFTTALVKQPLPGVERALVIAGSDKRGAIFGAYTLSEQIGVSPWYYWADVRHKLHKDIFALGEPTHHGEPSVRFRGLFINDEAPALTGWAMATFGGYNSEFYKKVFELLLRLKANFLWPAMWPGYPNPGASFFTDDPETAQAAEDYGIAVSTSHHEPMQRLSNEWFMNNPDGSWNWLTNKENIVKFFEEGVKRAKGRESYFTLGMRGEYDRKMKTDDPAAVVRDVIKTQRALIKQVHGSEDAVPQLLALYKEVQEQYEEGNLDVPDDVTLLFSDDNFGSIRRLPSGTERDRKGGAGIYYHFEYVGVPRSYKWINSNSLGKVWHQLQEAHRRNAKQIWVFNVGDIKPMEVPLTFAMTLAWNINSIEATGFARFYQTMAEVNFGKEKSEAIATVWQKYDRLAALRRHEHIEPTTFSLVNYDEADDVLRRWDALLAFAEDIHREVPEEQKASIFEMVLHPVAASTIFTKLQITLGRNRLYARQRRNIANKLAQQVLDLFDADYTLSEKFHGLLGGKWDQIMRQTHYGFEDTWHAPYRDMISGLSYVQRRQYSNPIMGQMGIAVEGHEGVRPGRTNEESDRTHPSRRDLVPGVTLGQMSRYGPAKRWIDIYTRGPQVIHWKASVPHGWLRLSTTAGPLDPDGHDVRVEVTVDWDQVPDTFDEEVLIDIRSEEDDFEQVHLPVTGRRVPESFRGGFAETDGCVSIPAAHPPPLGFRVFPECGRTPAGSIAVEPSEIETSPRLAYKFYTFSQIAKPALLLYFNMTLDLDPADPMTYELEVDDGPTQTCRLLPATVDLPDGWFHAVQDCAWVRNHDLSGSGLEPGEHNVRIRLRHSNLILEKLVVDLGGVKESYLGPPPSSYIS</sequence>
<dbReference type="Gene3D" id="3.20.20.520">
    <property type="entry name" value="Glycosyl hydrolase family 115"/>
    <property type="match status" value="1"/>
</dbReference>
<keyword evidence="5" id="KW-1185">Reference proteome</keyword>
<dbReference type="Proteomes" id="UP000027238">
    <property type="component" value="Unassembled WGS sequence"/>
</dbReference>
<keyword evidence="1" id="KW-0378">Hydrolase</keyword>
<gene>
    <name evidence="4" type="ORF">CSUB01_08200</name>
</gene>
<feature type="compositionally biased region" description="Basic and acidic residues" evidence="2">
    <location>
        <begin position="671"/>
        <end position="690"/>
    </location>
</feature>
<dbReference type="Pfam" id="PF17829">
    <property type="entry name" value="GH115_C"/>
    <property type="match status" value="1"/>
</dbReference>
<evidence type="ECO:0000313" key="5">
    <source>
        <dbReference type="Proteomes" id="UP000027238"/>
    </source>
</evidence>
<dbReference type="eggNOG" id="ENOG502SHTR">
    <property type="taxonomic scope" value="Eukaryota"/>
</dbReference>
<protein>
    <recommendedName>
        <fullName evidence="3">Gylcosyl hydrolase 115 C-terminal domain-containing protein</fullName>
    </recommendedName>
</protein>
<name>A0A066XM96_COLSU</name>
<dbReference type="EMBL" id="JMSE01000620">
    <property type="protein sequence ID" value="KDN68759.1"/>
    <property type="molecule type" value="Genomic_DNA"/>
</dbReference>
<dbReference type="PANTHER" id="PTHR37842:SF2">
    <property type="entry name" value="GYLCOSYL HYDROLASE 115 C-TERMINAL DOMAIN-CONTAINING PROTEIN"/>
    <property type="match status" value="1"/>
</dbReference>
<comment type="caution">
    <text evidence="4">The sequence shown here is derived from an EMBL/GenBank/DDBJ whole genome shotgun (WGS) entry which is preliminary data.</text>
</comment>
<evidence type="ECO:0000256" key="1">
    <source>
        <dbReference type="ARBA" id="ARBA00022801"/>
    </source>
</evidence>
<dbReference type="PANTHER" id="PTHR37842">
    <property type="match status" value="1"/>
</dbReference>
<evidence type="ECO:0000313" key="4">
    <source>
        <dbReference type="EMBL" id="KDN68759.1"/>
    </source>
</evidence>